<proteinExistence type="inferred from homology"/>
<dbReference type="GO" id="GO:0005524">
    <property type="term" value="F:ATP binding"/>
    <property type="evidence" value="ECO:0007669"/>
    <property type="project" value="InterPro"/>
</dbReference>
<dbReference type="GO" id="GO:0030544">
    <property type="term" value="F:Hsp70 protein binding"/>
    <property type="evidence" value="ECO:0007669"/>
    <property type="project" value="InterPro"/>
</dbReference>
<dbReference type="InterPro" id="IPR001305">
    <property type="entry name" value="HSP_DnaJ_Cys-rich_dom"/>
</dbReference>
<evidence type="ECO:0000256" key="1">
    <source>
        <dbReference type="ARBA" id="ARBA00022481"/>
    </source>
</evidence>
<dbReference type="InterPro" id="IPR018253">
    <property type="entry name" value="DnaJ_domain_CS"/>
</dbReference>
<dbReference type="PROSITE" id="PS50076">
    <property type="entry name" value="DNAJ_2"/>
    <property type="match status" value="1"/>
</dbReference>
<keyword evidence="6" id="KW-0143">Chaperone</keyword>
<dbReference type="FunFam" id="2.60.260.20:FF:000003">
    <property type="entry name" value="DnaJ subfamily A member 2"/>
    <property type="match status" value="1"/>
</dbReference>
<dbReference type="Pfam" id="PF01556">
    <property type="entry name" value="DnaJ_C"/>
    <property type="match status" value="1"/>
</dbReference>
<dbReference type="InterPro" id="IPR036410">
    <property type="entry name" value="HSP_DnaJ_Cys-rich_dom_sf"/>
</dbReference>
<dbReference type="PROSITE" id="PS00636">
    <property type="entry name" value="DNAJ_1"/>
    <property type="match status" value="1"/>
</dbReference>
<name>A0A9Q0N9N6_9DIPT</name>
<comment type="caution">
    <text evidence="13">The sequence shown here is derived from an EMBL/GenBank/DDBJ whole genome shotgun (WGS) entry which is preliminary data.</text>
</comment>
<organism evidence="13 14">
    <name type="scientific">Pseudolycoriella hygida</name>
    <dbReference type="NCBI Taxonomy" id="35572"/>
    <lineage>
        <taxon>Eukaryota</taxon>
        <taxon>Metazoa</taxon>
        <taxon>Ecdysozoa</taxon>
        <taxon>Arthropoda</taxon>
        <taxon>Hexapoda</taxon>
        <taxon>Insecta</taxon>
        <taxon>Pterygota</taxon>
        <taxon>Neoptera</taxon>
        <taxon>Endopterygota</taxon>
        <taxon>Diptera</taxon>
        <taxon>Nematocera</taxon>
        <taxon>Sciaroidea</taxon>
        <taxon>Sciaridae</taxon>
        <taxon>Pseudolycoriella</taxon>
    </lineage>
</organism>
<dbReference type="AlphaFoldDB" id="A0A9Q0N9N6"/>
<keyword evidence="14" id="KW-1185">Reference proteome</keyword>
<dbReference type="InterPro" id="IPR036869">
    <property type="entry name" value="J_dom_sf"/>
</dbReference>
<reference evidence="13" key="1">
    <citation type="submission" date="2022-07" db="EMBL/GenBank/DDBJ databases">
        <authorList>
            <person name="Trinca V."/>
            <person name="Uliana J.V.C."/>
            <person name="Torres T.T."/>
            <person name="Ward R.J."/>
            <person name="Monesi N."/>
        </authorList>
    </citation>
    <scope>NUCLEOTIDE SEQUENCE</scope>
    <source>
        <strain evidence="13">HSMRA1968</strain>
        <tissue evidence="13">Whole embryos</tissue>
    </source>
</reference>
<dbReference type="SUPFAM" id="SSF46565">
    <property type="entry name" value="Chaperone J-domain"/>
    <property type="match status" value="1"/>
</dbReference>
<dbReference type="InterPro" id="IPR012724">
    <property type="entry name" value="DnaJ"/>
</dbReference>
<dbReference type="Gene3D" id="2.10.230.10">
    <property type="entry name" value="Heat shock protein DnaJ, cysteine-rich domain"/>
    <property type="match status" value="1"/>
</dbReference>
<evidence type="ECO:0000313" key="14">
    <source>
        <dbReference type="Proteomes" id="UP001151699"/>
    </source>
</evidence>
<feature type="zinc finger region" description="CR-type" evidence="9">
    <location>
        <begin position="128"/>
        <end position="212"/>
    </location>
</feature>
<dbReference type="FunFam" id="2.10.230.10:FF:000001">
    <property type="entry name" value="DnaJ subfamily A member 2"/>
    <property type="match status" value="1"/>
</dbReference>
<dbReference type="Pfam" id="PF00226">
    <property type="entry name" value="DnaJ"/>
    <property type="match status" value="1"/>
</dbReference>
<dbReference type="Gene3D" id="1.10.287.110">
    <property type="entry name" value="DnaJ domain"/>
    <property type="match status" value="1"/>
</dbReference>
<dbReference type="GO" id="GO:0006457">
    <property type="term" value="P:protein folding"/>
    <property type="evidence" value="ECO:0007669"/>
    <property type="project" value="InterPro"/>
</dbReference>
<dbReference type="Gene3D" id="2.60.260.20">
    <property type="entry name" value="Urease metallochaperone UreE, N-terminal domain"/>
    <property type="match status" value="2"/>
</dbReference>
<dbReference type="PRINTS" id="PR00625">
    <property type="entry name" value="JDOMAIN"/>
</dbReference>
<evidence type="ECO:0000256" key="7">
    <source>
        <dbReference type="ARBA" id="ARBA00023288"/>
    </source>
</evidence>
<keyword evidence="7" id="KW-0449">Lipoprotein</keyword>
<dbReference type="InterPro" id="IPR002939">
    <property type="entry name" value="DnaJ_C"/>
</dbReference>
<dbReference type="CDD" id="cd10719">
    <property type="entry name" value="DnaJ_zf"/>
    <property type="match status" value="1"/>
</dbReference>
<dbReference type="FunFam" id="1.10.287.110:FF:000016">
    <property type="entry name" value="DnaJ (Hsp40) homolog, subfamily A, member 2"/>
    <property type="match status" value="1"/>
</dbReference>
<accession>A0A9Q0N9N6</accession>
<keyword evidence="1" id="KW-0488">Methylation</keyword>
<evidence type="ECO:0000256" key="5">
    <source>
        <dbReference type="ARBA" id="ARBA00022833"/>
    </source>
</evidence>
<dbReference type="PANTHER" id="PTHR43888">
    <property type="entry name" value="DNAJ-LIKE-2, ISOFORM A-RELATED"/>
    <property type="match status" value="1"/>
</dbReference>
<dbReference type="Proteomes" id="UP001151699">
    <property type="component" value="Chromosome A"/>
</dbReference>
<dbReference type="EMBL" id="WJQU01000001">
    <property type="protein sequence ID" value="KAJ6646361.1"/>
    <property type="molecule type" value="Genomic_DNA"/>
</dbReference>
<evidence type="ECO:0000256" key="4">
    <source>
        <dbReference type="ARBA" id="ARBA00022771"/>
    </source>
</evidence>
<keyword evidence="3" id="KW-0677">Repeat</keyword>
<dbReference type="InterPro" id="IPR044713">
    <property type="entry name" value="DNJA1/2-like"/>
</dbReference>
<sequence length="407" mass="45223">MADNKLYEVLGVTRNASENELKKAYRKLAREFHPDKNPQAGDKFKEISFAYEVLSDAEKRQTYDRYGLKGLQEGMDGGDGHDIFNRFFGGFFGGGMGGMGGMGGRGRQQAEETILKQVVTLEDLYNGGKEIPLEFKRVVLCTKCEGKGGKAGAAKRCHTCQGSGTKVTLQQVHVGIVRQIHSKCPDCKGKGEAYSERDMCGDCRGHGTKEEMKVLQVHIDKGMQNMQKIMYREEGNQTPDCDKGNVIVVLACKQHETFQRNGNNLVVRHNINLTEALCGFQLPIKHLDGRNLLVKCPPGNVIQTDTVKTIVGEGMPIYKNPFEKGDLFVEFTITFPPNNFATPEQMKMLEQLLPPRPPIPVPESDDVEEVDLHSYDPNASRSSNRGAAYDSDEEQGHNVHEVQCPAQ</sequence>
<dbReference type="SUPFAM" id="SSF57938">
    <property type="entry name" value="DnaJ/Hsp40 cysteine-rich domain"/>
    <property type="match status" value="1"/>
</dbReference>
<keyword evidence="4 9" id="KW-0863">Zinc-finger</keyword>
<keyword evidence="8" id="KW-0636">Prenylation</keyword>
<dbReference type="SUPFAM" id="SSF49493">
    <property type="entry name" value="HSP40/DnaJ peptide-binding domain"/>
    <property type="match status" value="2"/>
</dbReference>
<feature type="region of interest" description="Disordered" evidence="10">
    <location>
        <begin position="353"/>
        <end position="407"/>
    </location>
</feature>
<dbReference type="InterPro" id="IPR008971">
    <property type="entry name" value="HSP40/DnaJ_pept-bd"/>
</dbReference>
<dbReference type="CDD" id="cd06257">
    <property type="entry name" value="DnaJ"/>
    <property type="match status" value="1"/>
</dbReference>
<evidence type="ECO:0000256" key="6">
    <source>
        <dbReference type="ARBA" id="ARBA00023186"/>
    </source>
</evidence>
<gene>
    <name evidence="13" type="primary">DNAJA2_1</name>
    <name evidence="13" type="ORF">Bhyg_01572</name>
</gene>
<evidence type="ECO:0000256" key="10">
    <source>
        <dbReference type="SAM" id="MobiDB-lite"/>
    </source>
</evidence>
<dbReference type="OrthoDB" id="550424at2759"/>
<evidence type="ECO:0000259" key="12">
    <source>
        <dbReference type="PROSITE" id="PS51188"/>
    </source>
</evidence>
<keyword evidence="2 9" id="KW-0479">Metal-binding</keyword>
<evidence type="ECO:0000256" key="9">
    <source>
        <dbReference type="PROSITE-ProRule" id="PRU00546"/>
    </source>
</evidence>
<dbReference type="GO" id="GO:0008270">
    <property type="term" value="F:zinc ion binding"/>
    <property type="evidence" value="ECO:0007669"/>
    <property type="project" value="UniProtKB-KW"/>
</dbReference>
<dbReference type="InterPro" id="IPR001623">
    <property type="entry name" value="DnaJ_domain"/>
</dbReference>
<evidence type="ECO:0000256" key="8">
    <source>
        <dbReference type="ARBA" id="ARBA00023289"/>
    </source>
</evidence>
<dbReference type="GO" id="GO:0051082">
    <property type="term" value="F:unfolded protein binding"/>
    <property type="evidence" value="ECO:0007669"/>
    <property type="project" value="InterPro"/>
</dbReference>
<dbReference type="PROSITE" id="PS51188">
    <property type="entry name" value="ZF_CR"/>
    <property type="match status" value="1"/>
</dbReference>
<feature type="domain" description="CR-type" evidence="12">
    <location>
        <begin position="128"/>
        <end position="212"/>
    </location>
</feature>
<evidence type="ECO:0000256" key="3">
    <source>
        <dbReference type="ARBA" id="ARBA00022737"/>
    </source>
</evidence>
<dbReference type="CDD" id="cd10747">
    <property type="entry name" value="DnaJ_C"/>
    <property type="match status" value="1"/>
</dbReference>
<keyword evidence="5 9" id="KW-0862">Zinc</keyword>
<evidence type="ECO:0000313" key="13">
    <source>
        <dbReference type="EMBL" id="KAJ6646361.1"/>
    </source>
</evidence>
<protein>
    <submittedName>
        <fullName evidence="13">DnaJ like subfamily A member 2</fullName>
    </submittedName>
</protein>
<evidence type="ECO:0000256" key="2">
    <source>
        <dbReference type="ARBA" id="ARBA00022723"/>
    </source>
</evidence>
<dbReference type="SMART" id="SM00271">
    <property type="entry name" value="DnaJ"/>
    <property type="match status" value="1"/>
</dbReference>
<feature type="domain" description="J" evidence="11">
    <location>
        <begin position="5"/>
        <end position="67"/>
    </location>
</feature>
<dbReference type="HAMAP" id="MF_01152">
    <property type="entry name" value="DnaJ"/>
    <property type="match status" value="1"/>
</dbReference>
<dbReference type="GO" id="GO:0009408">
    <property type="term" value="P:response to heat"/>
    <property type="evidence" value="ECO:0007669"/>
    <property type="project" value="InterPro"/>
</dbReference>
<dbReference type="Pfam" id="PF00684">
    <property type="entry name" value="DnaJ_CXXCXGXG"/>
    <property type="match status" value="1"/>
</dbReference>
<evidence type="ECO:0000259" key="11">
    <source>
        <dbReference type="PROSITE" id="PS50076"/>
    </source>
</evidence>